<name>A0A498J8L4_MALDO</name>
<comment type="caution">
    <text evidence="1">The sequence shown here is derived from an EMBL/GenBank/DDBJ whole genome shotgun (WGS) entry which is preliminary data.</text>
</comment>
<proteinExistence type="predicted"/>
<evidence type="ECO:0000313" key="2">
    <source>
        <dbReference type="Proteomes" id="UP000290289"/>
    </source>
</evidence>
<organism evidence="1 2">
    <name type="scientific">Malus domestica</name>
    <name type="common">Apple</name>
    <name type="synonym">Pyrus malus</name>
    <dbReference type="NCBI Taxonomy" id="3750"/>
    <lineage>
        <taxon>Eukaryota</taxon>
        <taxon>Viridiplantae</taxon>
        <taxon>Streptophyta</taxon>
        <taxon>Embryophyta</taxon>
        <taxon>Tracheophyta</taxon>
        <taxon>Spermatophyta</taxon>
        <taxon>Magnoliopsida</taxon>
        <taxon>eudicotyledons</taxon>
        <taxon>Gunneridae</taxon>
        <taxon>Pentapetalae</taxon>
        <taxon>rosids</taxon>
        <taxon>fabids</taxon>
        <taxon>Rosales</taxon>
        <taxon>Rosaceae</taxon>
        <taxon>Amygdaloideae</taxon>
        <taxon>Maleae</taxon>
        <taxon>Malus</taxon>
    </lineage>
</organism>
<evidence type="ECO:0000313" key="1">
    <source>
        <dbReference type="EMBL" id="RXH90163.1"/>
    </source>
</evidence>
<reference evidence="1 2" key="1">
    <citation type="submission" date="2018-10" db="EMBL/GenBank/DDBJ databases">
        <title>A high-quality apple genome assembly.</title>
        <authorList>
            <person name="Hu J."/>
        </authorList>
    </citation>
    <scope>NUCLEOTIDE SEQUENCE [LARGE SCALE GENOMIC DNA]</scope>
    <source>
        <strain evidence="2">cv. HFTH1</strain>
        <tissue evidence="1">Young leaf</tissue>
    </source>
</reference>
<dbReference type="Gene3D" id="3.90.180.10">
    <property type="entry name" value="Medium-chain alcohol dehydrogenases, catalytic domain"/>
    <property type="match status" value="1"/>
</dbReference>
<protein>
    <submittedName>
        <fullName evidence="1">Uncharacterized protein</fullName>
    </submittedName>
</protein>
<dbReference type="EMBL" id="RDQH01000335">
    <property type="protein sequence ID" value="RXH90163.1"/>
    <property type="molecule type" value="Genomic_DNA"/>
</dbReference>
<feature type="non-terminal residue" evidence="1">
    <location>
        <position position="1"/>
    </location>
</feature>
<dbReference type="AlphaFoldDB" id="A0A498J8L4"/>
<dbReference type="STRING" id="3750.A0A498J8L4"/>
<sequence>HCPSINAAVELPKEGPFPILRGRTWCDGKCPSPISGRSRHESLIVILIHYFRATCQMVRVFNFYGFIECFHLNALVLKFLPIEDTDKTQSNAEPIEMINLVHLKSFPALVISSERAEMPSSFFFGSLLFHFEYVKSRFRPSRSRVFHRFFLCLDRMFSTLPFLFSLEEHILCLASSTDKSENSHELERYCRFGYAVPASIFSQLSPFLIWISDFATAVAWAAGKLLVMERVKVAPPKAMEMRVKVKYTSVYHTKLYFCRRFGFPSQCSKTKNYPQLLLLKVEEFLRCHRSTMYIQLRKRPRHQPVQKLLIRLIADSTTNEHHNFKLDVGMVQDSRPKIAALPKPWWIPDTVHQLLYISQHRNLTQIST</sequence>
<dbReference type="SUPFAM" id="SSF50129">
    <property type="entry name" value="GroES-like"/>
    <property type="match status" value="1"/>
</dbReference>
<accession>A0A498J8L4</accession>
<gene>
    <name evidence="1" type="ORF">DVH24_032520</name>
</gene>
<keyword evidence="2" id="KW-1185">Reference proteome</keyword>
<dbReference type="Proteomes" id="UP000290289">
    <property type="component" value="Chromosome 9"/>
</dbReference>
<dbReference type="InterPro" id="IPR011032">
    <property type="entry name" value="GroES-like_sf"/>
</dbReference>